<dbReference type="SMART" id="SM00259">
    <property type="entry name" value="ZnF_A20"/>
    <property type="match status" value="2"/>
</dbReference>
<keyword evidence="15" id="KW-0539">Nucleus</keyword>
<keyword evidence="10" id="KW-0863">Zinc-finger</keyword>
<evidence type="ECO:0000313" key="18">
    <source>
        <dbReference type="EMBL" id="CAI8022118.1"/>
    </source>
</evidence>
<evidence type="ECO:0000256" key="5">
    <source>
        <dbReference type="ARBA" id="ARBA00012759"/>
    </source>
</evidence>
<keyword evidence="19" id="KW-1185">Reference proteome</keyword>
<evidence type="ECO:0000256" key="1">
    <source>
        <dbReference type="ARBA" id="ARBA00000707"/>
    </source>
</evidence>
<feature type="domain" description="A20-type" evidence="17">
    <location>
        <begin position="543"/>
        <end position="578"/>
    </location>
</feature>
<evidence type="ECO:0000256" key="9">
    <source>
        <dbReference type="ARBA" id="ARBA00022723"/>
    </source>
</evidence>
<keyword evidence="6" id="KW-0963">Cytoplasm</keyword>
<reference evidence="18" key="1">
    <citation type="submission" date="2023-03" db="EMBL/GenBank/DDBJ databases">
        <authorList>
            <person name="Steffen K."/>
            <person name="Cardenas P."/>
        </authorList>
    </citation>
    <scope>NUCLEOTIDE SEQUENCE</scope>
</reference>
<dbReference type="GO" id="GO:0005634">
    <property type="term" value="C:nucleus"/>
    <property type="evidence" value="ECO:0007669"/>
    <property type="project" value="UniProtKB-SubCell"/>
</dbReference>
<comment type="subcellular location">
    <subcellularLocation>
        <location evidence="3">Cytoplasm</location>
    </subcellularLocation>
    <subcellularLocation>
        <location evidence="2">Nucleus</location>
    </subcellularLocation>
</comment>
<comment type="caution">
    <text evidence="18">The sequence shown here is derived from an EMBL/GenBank/DDBJ whole genome shotgun (WGS) entry which is preliminary data.</text>
</comment>
<evidence type="ECO:0000256" key="3">
    <source>
        <dbReference type="ARBA" id="ARBA00004496"/>
    </source>
</evidence>
<comment type="similarity">
    <text evidence="4">Belongs to the peptidase C64 family.</text>
</comment>
<accession>A0AA35WHZ1</accession>
<dbReference type="GO" id="GO:0008270">
    <property type="term" value="F:zinc ion binding"/>
    <property type="evidence" value="ECO:0007669"/>
    <property type="project" value="UniProtKB-KW"/>
</dbReference>
<dbReference type="AlphaFoldDB" id="A0AA35WHZ1"/>
<comment type="catalytic activity">
    <reaction evidence="1">
        <text>Thiol-dependent hydrolysis of ester, thioester, amide, peptide and isopeptide bonds formed by the C-terminal Gly of ubiquitin (a 76-residue protein attached to proteins as an intracellular targeting signal).</text>
        <dbReference type="EC" id="3.4.19.12"/>
    </reaction>
</comment>
<dbReference type="GO" id="GO:0003677">
    <property type="term" value="F:DNA binding"/>
    <property type="evidence" value="ECO:0007669"/>
    <property type="project" value="InterPro"/>
</dbReference>
<dbReference type="PROSITE" id="PS51036">
    <property type="entry name" value="ZF_A20"/>
    <property type="match status" value="2"/>
</dbReference>
<dbReference type="GO" id="GO:0035871">
    <property type="term" value="P:protein K11-linked deubiquitination"/>
    <property type="evidence" value="ECO:0007669"/>
    <property type="project" value="TreeGrafter"/>
</dbReference>
<dbReference type="Pfam" id="PF02338">
    <property type="entry name" value="OTU"/>
    <property type="match status" value="1"/>
</dbReference>
<sequence length="581" mass="64429">MWGFHDRFLLLRTSMHRLLTQSRECSGIQSRWRYQTQLRNDEAGGLTFSEDEWAIEWSEVVRIATNRPREQAALEHQRKSSLRLSFEYLEEIHIFALAHVTQRPIIVVADTTLKGVSGEDLAPIYFGGVYLPLEMNPTACHKSPVVLAYDAAHFSALVAKEEKPQQQSHIGFRQTKVLQGRGDRKREEPVVPLVGPDGRLLPIQFVYNPKNPTVREKWGQMKYERGEFPPELIRLLESYLKIRWVKLPVLPPATTESSSTEDYDHLASRHDTIRCPAAHLGPETQPVYQKDLIDMYLANVQERFEEEKRRCQRVAEERERQVQLEEEARLRQPVPCKGPGCEMYGTLSSGGLCSVCYQKSLAPESDESETEKVDLAMDPRELDNETVELYIPRIEHHPPSYETATGGGELWERGGEGEGVGMNGQQNSLEGLSNGLANSDSSSTGAPLSKWDPSPQLLPSPNTAEVTGSGGHQQDTLGYSSSGTSLHSSASEGSRGGGGGDKSPKKSRGGWVKKKLQALPGGLRAKPKKPGQAQDKVQPISYAKTSSDCRNGGCEFSSSPNCDGYCSTCYKASKSIATTLV</sequence>
<feature type="compositionally biased region" description="Polar residues" evidence="16">
    <location>
        <begin position="425"/>
        <end position="446"/>
    </location>
</feature>
<dbReference type="PANTHER" id="PTHR13367">
    <property type="entry name" value="UBIQUITIN THIOESTERASE"/>
    <property type="match status" value="1"/>
</dbReference>
<evidence type="ECO:0000256" key="15">
    <source>
        <dbReference type="ARBA" id="ARBA00023242"/>
    </source>
</evidence>
<evidence type="ECO:0000256" key="13">
    <source>
        <dbReference type="ARBA" id="ARBA00022807"/>
    </source>
</evidence>
<dbReference type="GO" id="GO:0071108">
    <property type="term" value="P:protein K48-linked deubiquitination"/>
    <property type="evidence" value="ECO:0007669"/>
    <property type="project" value="TreeGrafter"/>
</dbReference>
<evidence type="ECO:0000256" key="14">
    <source>
        <dbReference type="ARBA" id="ARBA00022833"/>
    </source>
</evidence>
<keyword evidence="12" id="KW-0378">Hydrolase</keyword>
<keyword evidence="11" id="KW-0833">Ubl conjugation pathway</keyword>
<evidence type="ECO:0000256" key="11">
    <source>
        <dbReference type="ARBA" id="ARBA00022786"/>
    </source>
</evidence>
<dbReference type="GO" id="GO:0004843">
    <property type="term" value="F:cysteine-type deubiquitinase activity"/>
    <property type="evidence" value="ECO:0007669"/>
    <property type="project" value="UniProtKB-EC"/>
</dbReference>
<feature type="domain" description="A20-type" evidence="17">
    <location>
        <begin position="330"/>
        <end position="365"/>
    </location>
</feature>
<keyword evidence="14" id="KW-0862">Zinc</keyword>
<dbReference type="GO" id="GO:0070536">
    <property type="term" value="P:protein K63-linked deubiquitination"/>
    <property type="evidence" value="ECO:0007669"/>
    <property type="project" value="TreeGrafter"/>
</dbReference>
<protein>
    <recommendedName>
        <fullName evidence="5">ubiquitinyl hydrolase 1</fullName>
        <ecNumber evidence="5">3.4.19.12</ecNumber>
    </recommendedName>
</protein>
<dbReference type="GO" id="GO:0005737">
    <property type="term" value="C:cytoplasm"/>
    <property type="evidence" value="ECO:0007669"/>
    <property type="project" value="UniProtKB-SubCell"/>
</dbReference>
<keyword evidence="7" id="KW-0597">Phosphoprotein</keyword>
<keyword evidence="13" id="KW-0788">Thiol protease</keyword>
<dbReference type="PANTHER" id="PTHR13367:SF27">
    <property type="entry name" value="OTU DOMAIN-CONTAINING PROTEIN"/>
    <property type="match status" value="1"/>
</dbReference>
<dbReference type="InterPro" id="IPR003323">
    <property type="entry name" value="OTU_dom"/>
</dbReference>
<evidence type="ECO:0000256" key="12">
    <source>
        <dbReference type="ARBA" id="ARBA00022801"/>
    </source>
</evidence>
<evidence type="ECO:0000259" key="17">
    <source>
        <dbReference type="PROSITE" id="PS51036"/>
    </source>
</evidence>
<feature type="region of interest" description="Disordered" evidence="16">
    <location>
        <begin position="394"/>
        <end position="540"/>
    </location>
</feature>
<gene>
    <name evidence="18" type="ORF">GBAR_LOCUS13013</name>
</gene>
<dbReference type="Gene3D" id="1.20.5.4770">
    <property type="match status" value="1"/>
</dbReference>
<evidence type="ECO:0000256" key="10">
    <source>
        <dbReference type="ARBA" id="ARBA00022771"/>
    </source>
</evidence>
<dbReference type="InterPro" id="IPR002653">
    <property type="entry name" value="Znf_A20"/>
</dbReference>
<evidence type="ECO:0000256" key="4">
    <source>
        <dbReference type="ARBA" id="ARBA00005865"/>
    </source>
</evidence>
<evidence type="ECO:0000256" key="8">
    <source>
        <dbReference type="ARBA" id="ARBA00022670"/>
    </source>
</evidence>
<evidence type="ECO:0000256" key="6">
    <source>
        <dbReference type="ARBA" id="ARBA00022490"/>
    </source>
</evidence>
<name>A0AA35WHZ1_GEOBA</name>
<evidence type="ECO:0000256" key="16">
    <source>
        <dbReference type="SAM" id="MobiDB-lite"/>
    </source>
</evidence>
<organism evidence="18 19">
    <name type="scientific">Geodia barretti</name>
    <name type="common">Barrett's horny sponge</name>
    <dbReference type="NCBI Taxonomy" id="519541"/>
    <lineage>
        <taxon>Eukaryota</taxon>
        <taxon>Metazoa</taxon>
        <taxon>Porifera</taxon>
        <taxon>Demospongiae</taxon>
        <taxon>Heteroscleromorpha</taxon>
        <taxon>Tetractinellida</taxon>
        <taxon>Astrophorina</taxon>
        <taxon>Geodiidae</taxon>
        <taxon>Geodia</taxon>
    </lineage>
</organism>
<dbReference type="EC" id="3.4.19.12" evidence="5"/>
<dbReference type="Proteomes" id="UP001174909">
    <property type="component" value="Unassembled WGS sequence"/>
</dbReference>
<evidence type="ECO:0000313" key="19">
    <source>
        <dbReference type="Proteomes" id="UP001174909"/>
    </source>
</evidence>
<dbReference type="GO" id="GO:0070530">
    <property type="term" value="F:K63-linked polyubiquitin modification-dependent protein binding"/>
    <property type="evidence" value="ECO:0007669"/>
    <property type="project" value="TreeGrafter"/>
</dbReference>
<proteinExistence type="inferred from homology"/>
<dbReference type="GO" id="GO:0071947">
    <property type="term" value="P:protein deubiquitination involved in ubiquitin-dependent protein catabolic process"/>
    <property type="evidence" value="ECO:0007669"/>
    <property type="project" value="TreeGrafter"/>
</dbReference>
<dbReference type="InterPro" id="IPR051346">
    <property type="entry name" value="OTU_Deubiquitinase"/>
</dbReference>
<evidence type="ECO:0000256" key="2">
    <source>
        <dbReference type="ARBA" id="ARBA00004123"/>
    </source>
</evidence>
<evidence type="ECO:0000256" key="7">
    <source>
        <dbReference type="ARBA" id="ARBA00022553"/>
    </source>
</evidence>
<feature type="compositionally biased region" description="Polar residues" evidence="16">
    <location>
        <begin position="457"/>
        <end position="477"/>
    </location>
</feature>
<keyword evidence="8" id="KW-0645">Protease</keyword>
<dbReference type="EMBL" id="CASHTH010001938">
    <property type="protein sequence ID" value="CAI8022118.1"/>
    <property type="molecule type" value="Genomic_DNA"/>
</dbReference>
<feature type="compositionally biased region" description="Low complexity" evidence="16">
    <location>
        <begin position="478"/>
        <end position="493"/>
    </location>
</feature>
<feature type="compositionally biased region" description="Basic residues" evidence="16">
    <location>
        <begin position="505"/>
        <end position="516"/>
    </location>
</feature>
<keyword evidence="9" id="KW-0479">Metal-binding</keyword>